<organism evidence="2 3">
    <name type="scientific">candidate division WOR-3 bacterium</name>
    <dbReference type="NCBI Taxonomy" id="2052148"/>
    <lineage>
        <taxon>Bacteria</taxon>
        <taxon>Bacteria division WOR-3</taxon>
    </lineage>
</organism>
<sequence length="254" mass="28523">MEVQMKHRLFIPLLLAVMAASAIRCRKAVRTSHDVIYFTSGEEAIGTLEKISSDSVWFRTEEGLKAFARSEVASIDLPQPREGEDWQTAKDIDDPLLKDALEFAATIPPTDVRYINLYVEHDFVLKEDGTFEHKRRVIRYVTAESGKGDAANNTWYYLADQGYAKVDFARSINPQGAVTHINEAAINRTSRYPAPSEYSNLMQLQIAVPESRVGSVLDFQFSTIQNVTDSLHPICEEIVLGGSEPTVTEIIRLK</sequence>
<dbReference type="Proteomes" id="UP000630660">
    <property type="component" value="Unassembled WGS sequence"/>
</dbReference>
<proteinExistence type="predicted"/>
<evidence type="ECO:0000313" key="3">
    <source>
        <dbReference type="Proteomes" id="UP000630660"/>
    </source>
</evidence>
<evidence type="ECO:0000313" key="2">
    <source>
        <dbReference type="EMBL" id="MBD3364277.1"/>
    </source>
</evidence>
<gene>
    <name evidence="2" type="ORF">GF359_03585</name>
</gene>
<dbReference type="EMBL" id="WJKJ01000113">
    <property type="protein sequence ID" value="MBD3364277.1"/>
    <property type="molecule type" value="Genomic_DNA"/>
</dbReference>
<feature type="non-terminal residue" evidence="2">
    <location>
        <position position="254"/>
    </location>
</feature>
<dbReference type="InterPro" id="IPR024618">
    <property type="entry name" value="DUF3857"/>
</dbReference>
<accession>A0A9D5K8I7</accession>
<comment type="caution">
    <text evidence="2">The sequence shown here is derived from an EMBL/GenBank/DDBJ whole genome shotgun (WGS) entry which is preliminary data.</text>
</comment>
<feature type="domain" description="DUF3857" evidence="1">
    <location>
        <begin position="128"/>
        <end position="229"/>
    </location>
</feature>
<dbReference type="AlphaFoldDB" id="A0A9D5K8I7"/>
<name>A0A9D5K8I7_UNCW3</name>
<dbReference type="Gene3D" id="2.60.40.3140">
    <property type="match status" value="1"/>
</dbReference>
<reference evidence="2" key="1">
    <citation type="submission" date="2019-11" db="EMBL/GenBank/DDBJ databases">
        <title>Microbial mats filling the niche in hypersaline microbial mats.</title>
        <authorList>
            <person name="Wong H.L."/>
            <person name="Macleod F.I."/>
            <person name="White R.A. III"/>
            <person name="Burns B.P."/>
        </authorList>
    </citation>
    <scope>NUCLEOTIDE SEQUENCE</scope>
    <source>
        <strain evidence="2">Bin_327</strain>
    </source>
</reference>
<evidence type="ECO:0000259" key="1">
    <source>
        <dbReference type="Pfam" id="PF12969"/>
    </source>
</evidence>
<protein>
    <submittedName>
        <fullName evidence="2">DUF3857 domain-containing protein</fullName>
    </submittedName>
</protein>
<dbReference type="Pfam" id="PF12969">
    <property type="entry name" value="DUF3857"/>
    <property type="match status" value="1"/>
</dbReference>